<feature type="compositionally biased region" description="Basic and acidic residues" evidence="16">
    <location>
        <begin position="687"/>
        <end position="719"/>
    </location>
</feature>
<keyword evidence="8 15" id="KW-0479">Metal-binding</keyword>
<feature type="binding site" evidence="15">
    <location>
        <position position="404"/>
    </location>
    <ligand>
        <name>Zn(2+)</name>
        <dbReference type="ChEBI" id="CHEBI:29105"/>
        <note>ligand shared between dimeric partners</note>
    </ligand>
</feature>
<feature type="compositionally biased region" description="Basic and acidic residues" evidence="16">
    <location>
        <begin position="1009"/>
        <end position="1019"/>
    </location>
</feature>
<dbReference type="PROSITE" id="PS50126">
    <property type="entry name" value="S1"/>
    <property type="match status" value="1"/>
</dbReference>
<evidence type="ECO:0000256" key="11">
    <source>
        <dbReference type="ARBA" id="ARBA00022801"/>
    </source>
</evidence>
<comment type="function">
    <text evidence="15">Endoribonuclease that plays a central role in RNA processing and decay. Required for the maturation of 5S and 16S rRNAs and the majority of tRNAs. Also involved in the degradation of most mRNAs.</text>
</comment>
<dbReference type="NCBIfam" id="TIGR00757">
    <property type="entry name" value="RNaseEG"/>
    <property type="match status" value="1"/>
</dbReference>
<comment type="similarity">
    <text evidence="15">Belongs to the RNase E/G family. RNase E subfamily.</text>
</comment>
<feature type="compositionally biased region" description="Basic and acidic residues" evidence="16">
    <location>
        <begin position="1050"/>
        <end position="1071"/>
    </location>
</feature>
<comment type="cofactor">
    <cofactor evidence="15">
        <name>Mg(2+)</name>
        <dbReference type="ChEBI" id="CHEBI:18420"/>
    </cofactor>
    <text evidence="15">Binds 1 Mg(2+) ion per subunit.</text>
</comment>
<comment type="similarity">
    <text evidence="1">Belongs to the RNase E/G family. RNase G subfamily.</text>
</comment>
<dbReference type="Pfam" id="PF20833">
    <property type="entry name" value="RNase_E_G_Thio"/>
    <property type="match status" value="1"/>
</dbReference>
<feature type="compositionally biased region" description="Basic and acidic residues" evidence="16">
    <location>
        <begin position="991"/>
        <end position="1001"/>
    </location>
</feature>
<feature type="compositionally biased region" description="Low complexity" evidence="16">
    <location>
        <begin position="532"/>
        <end position="546"/>
    </location>
</feature>
<comment type="subunit">
    <text evidence="15">Component of the RNA degradosome, which is a multiprotein complex involved in RNA processing and mRNA degradation. Within the RNA degradosome, RNase E assembles into a homotetramer formed by a dimer of dimers.</text>
</comment>
<dbReference type="CDD" id="cd04453">
    <property type="entry name" value="S1_RNase_E"/>
    <property type="match status" value="1"/>
</dbReference>
<keyword evidence="10 15" id="KW-0255">Endonuclease</keyword>
<evidence type="ECO:0000256" key="12">
    <source>
        <dbReference type="ARBA" id="ARBA00022842"/>
    </source>
</evidence>
<feature type="compositionally biased region" description="Basic and acidic residues" evidence="16">
    <location>
        <begin position="971"/>
        <end position="984"/>
    </location>
</feature>
<feature type="region of interest" description="Required for zinc-mediated homotetramerization and catalytic activity" evidence="15">
    <location>
        <begin position="404"/>
        <end position="407"/>
    </location>
</feature>
<dbReference type="EC" id="3.1.26.12" evidence="15"/>
<dbReference type="EMBL" id="JAYDCJ010000003">
    <property type="protein sequence ID" value="MEA1081622.1"/>
    <property type="molecule type" value="Genomic_DNA"/>
</dbReference>
<keyword evidence="9 15" id="KW-0699">rRNA-binding</keyword>
<name>A0ABU5P0V1_9GAMM</name>
<feature type="compositionally biased region" description="Basic and acidic residues" evidence="16">
    <location>
        <begin position="576"/>
        <end position="595"/>
    </location>
</feature>
<keyword evidence="12 15" id="KW-0460">Magnesium</keyword>
<feature type="compositionally biased region" description="Basic and acidic residues" evidence="16">
    <location>
        <begin position="644"/>
        <end position="670"/>
    </location>
</feature>
<dbReference type="InterPro" id="IPR004659">
    <property type="entry name" value="RNase_E/G"/>
</dbReference>
<evidence type="ECO:0000256" key="8">
    <source>
        <dbReference type="ARBA" id="ARBA00022723"/>
    </source>
</evidence>
<dbReference type="InterPro" id="IPR048583">
    <property type="entry name" value="RNase_E_G_thioredoxin-like"/>
</dbReference>
<organism evidence="18 19">
    <name type="scientific">Marinobacter qingdaonensis</name>
    <dbReference type="NCBI Taxonomy" id="3108486"/>
    <lineage>
        <taxon>Bacteria</taxon>
        <taxon>Pseudomonadati</taxon>
        <taxon>Pseudomonadota</taxon>
        <taxon>Gammaproteobacteria</taxon>
        <taxon>Pseudomonadales</taxon>
        <taxon>Marinobacteraceae</taxon>
        <taxon>Marinobacter</taxon>
    </lineage>
</organism>
<dbReference type="InterPro" id="IPR028878">
    <property type="entry name" value="RNase_E"/>
</dbReference>
<dbReference type="Proteomes" id="UP001305746">
    <property type="component" value="Unassembled WGS sequence"/>
</dbReference>
<dbReference type="GO" id="GO:0008995">
    <property type="term" value="F:ribonuclease E activity"/>
    <property type="evidence" value="ECO:0007669"/>
    <property type="project" value="UniProtKB-EC"/>
</dbReference>
<keyword evidence="3 15" id="KW-0963">Cytoplasm</keyword>
<keyword evidence="15" id="KW-0862">Zinc</keyword>
<feature type="compositionally biased region" description="Low complexity" evidence="16">
    <location>
        <begin position="845"/>
        <end position="854"/>
    </location>
</feature>
<dbReference type="Pfam" id="PF10150">
    <property type="entry name" value="RNase_E_G"/>
    <property type="match status" value="1"/>
</dbReference>
<keyword evidence="14 15" id="KW-0472">Membrane</keyword>
<dbReference type="InterPro" id="IPR012340">
    <property type="entry name" value="NA-bd_OB-fold"/>
</dbReference>
<keyword evidence="13 15" id="KW-0694">RNA-binding</keyword>
<proteinExistence type="inferred from homology"/>
<comment type="caution">
    <text evidence="18">The sequence shown here is derived from an EMBL/GenBank/DDBJ whole genome shotgun (WGS) entry which is preliminary data.</text>
</comment>
<evidence type="ECO:0000313" key="18">
    <source>
        <dbReference type="EMBL" id="MEA1081622.1"/>
    </source>
</evidence>
<keyword evidence="15" id="KW-0820">tRNA-binding</keyword>
<dbReference type="HAMAP" id="MF_00970">
    <property type="entry name" value="RNase_E"/>
    <property type="match status" value="1"/>
</dbReference>
<sequence>MKRMLINATHPEELRVALVDGQRLFDLDIESSSREQKKANIYKGRITRVEPSLEAAFVDFGAERHGFLPLKEISKEYFKKSPGQIEGKINIKDVVSEGQEVIVQVDKEERGNKGAALTTFISLAGRYLVLMPNNSRAGGISRRIEGEERAQLKEAMSDVQVPKSMGIIVRTAGIGRTTEELQWDLDYLVQFWEAITQAAGERKAPFLIHQESNVIIRAVRDYLRQDIGEVLIDANGVYEDVLNFVRAVMPTFENKIKLYKDEIPLFSRYQIEGQIETAFQREVKLPSGGSIVIDPTEALVSIDINSSRATKGQDIEETALQTNLEAAEEIARQLRLRDMGGLIVIDFIDMTPAKHQREVEQKIREALEIDRARVQVGKISRFGLLEMSRQRLRPSLGETRSEVCPRCEGQGTIRGIESLALSIMRLIYEESSKEKTGEVRAVVPVSVATFLLNEKRKQLADIEARQEVNVVVVPVPHMETPHFEILRLRQDETTPEHISSHQVAQEYSVREEEVFEAPAAERPVREQAAVKAIRPSAPAPTPAAKAEPAEEQEEGLFRRLGRKIANFFGDEEAQTEESRDTGKSAREDRRNQGRQDRRKSRVARDDQRSGGNRSGNDRRQGGQQGRGDDNRGRGRNRGNQNRQGADKAADSKGTDNRGADTKTADNKGGDGRQGGQGRGRGQGRNKPQRDQGQRDQKDQKDQKDTREQKDQQSAKKPGGDKGSSGEKGGGSDKPRKPRRQRNRDGSPAETPASTPADRKAVRSEKHQKDTQPEQSGEAAKSEVKAAEASQPQKDQAPAAKAQDDKSAQASEAPKQDAKAEAKADSQKPQVKPEEAAKAKADDSAPAKSEGAAKAGADEAPKAKAEQAPEAKAKPAESKTETKAETGKPASEAADKKPADQKPAEAKAAEQKPAESKPAEPKQAEQKPAASKQAEPKPAESKAAEAKDAKQPAESKAQSPKAQDKPAAAADAKAEQKSAEAKAEAKPAQAEAEPKTEAKAEPKPAAAPEPKSDAKAESAKPAEQPAAKSEQAKPAEPAGVDVPVTPGRAYNDPREVRKRQRAAEEAKKAGSN</sequence>
<feature type="compositionally biased region" description="Basic and acidic residues" evidence="16">
    <location>
        <begin position="855"/>
        <end position="885"/>
    </location>
</feature>
<evidence type="ECO:0000256" key="9">
    <source>
        <dbReference type="ARBA" id="ARBA00022730"/>
    </source>
</evidence>
<evidence type="ECO:0000256" key="10">
    <source>
        <dbReference type="ARBA" id="ARBA00022759"/>
    </source>
</evidence>
<feature type="compositionally biased region" description="Low complexity" evidence="16">
    <location>
        <begin position="786"/>
        <end position="800"/>
    </location>
</feature>
<dbReference type="NCBIfam" id="NF008074">
    <property type="entry name" value="PRK10811.1"/>
    <property type="match status" value="1"/>
</dbReference>
<dbReference type="PANTHER" id="PTHR30001">
    <property type="entry name" value="RIBONUCLEASE"/>
    <property type="match status" value="1"/>
</dbReference>
<feature type="compositionally biased region" description="Basic and acidic residues" evidence="16">
    <location>
        <begin position="813"/>
        <end position="844"/>
    </location>
</feature>
<dbReference type="SMART" id="SM00316">
    <property type="entry name" value="S1"/>
    <property type="match status" value="1"/>
</dbReference>
<keyword evidence="11 15" id="KW-0378">Hydrolase</keyword>
<evidence type="ECO:0000256" key="13">
    <source>
        <dbReference type="ARBA" id="ARBA00022884"/>
    </source>
</evidence>
<feature type="region of interest" description="Disordered" evidence="16">
    <location>
        <begin position="516"/>
        <end position="554"/>
    </location>
</feature>
<comment type="catalytic activity">
    <reaction evidence="15">
        <text>Endonucleolytic cleavage of single-stranded RNA in A- and U-rich regions.</text>
        <dbReference type="EC" id="3.1.26.12"/>
    </reaction>
</comment>
<feature type="binding site" evidence="15">
    <location>
        <position position="346"/>
    </location>
    <ligand>
        <name>Mg(2+)</name>
        <dbReference type="ChEBI" id="CHEBI:18420"/>
        <note>catalytic</note>
    </ligand>
</feature>
<dbReference type="Pfam" id="PF00575">
    <property type="entry name" value="S1"/>
    <property type="match status" value="1"/>
</dbReference>
<evidence type="ECO:0000256" key="15">
    <source>
        <dbReference type="HAMAP-Rule" id="MF_00970"/>
    </source>
</evidence>
<feature type="binding site" evidence="15">
    <location>
        <position position="407"/>
    </location>
    <ligand>
        <name>Zn(2+)</name>
        <dbReference type="ChEBI" id="CHEBI:29105"/>
        <note>ligand shared between dimeric partners</note>
    </ligand>
</feature>
<keyword evidence="4 15" id="KW-0997">Cell inner membrane</keyword>
<feature type="binding site" evidence="15">
    <location>
        <position position="303"/>
    </location>
    <ligand>
        <name>Mg(2+)</name>
        <dbReference type="ChEBI" id="CHEBI:18420"/>
        <note>catalytic</note>
    </ligand>
</feature>
<evidence type="ECO:0000256" key="2">
    <source>
        <dbReference type="ARBA" id="ARBA00022475"/>
    </source>
</evidence>
<evidence type="ECO:0000256" key="6">
    <source>
        <dbReference type="ARBA" id="ARBA00022694"/>
    </source>
</evidence>
<feature type="compositionally biased region" description="Gly residues" evidence="16">
    <location>
        <begin position="671"/>
        <end position="682"/>
    </location>
</feature>
<dbReference type="Gene3D" id="3.40.1260.20">
    <property type="entry name" value="Ribonuclease E, catalytic domain"/>
    <property type="match status" value="1"/>
</dbReference>
<dbReference type="Gene3D" id="2.40.50.140">
    <property type="entry name" value="Nucleic acid-binding proteins"/>
    <property type="match status" value="1"/>
</dbReference>
<evidence type="ECO:0000256" key="5">
    <source>
        <dbReference type="ARBA" id="ARBA00022552"/>
    </source>
</evidence>
<keyword evidence="2 15" id="KW-1003">Cell membrane</keyword>
<feature type="compositionally biased region" description="Basic and acidic residues" evidence="16">
    <location>
        <begin position="933"/>
        <end position="952"/>
    </location>
</feature>
<evidence type="ECO:0000256" key="1">
    <source>
        <dbReference type="ARBA" id="ARBA00005663"/>
    </source>
</evidence>
<dbReference type="RefSeq" id="WP_322856074.1">
    <property type="nucleotide sequence ID" value="NZ_JAYDCJ010000003.1"/>
</dbReference>
<keyword evidence="6 15" id="KW-0819">tRNA processing</keyword>
<keyword evidence="19" id="KW-1185">Reference proteome</keyword>
<feature type="compositionally biased region" description="Basic and acidic residues" evidence="16">
    <location>
        <begin position="892"/>
        <end position="924"/>
    </location>
</feature>
<gene>
    <name evidence="15 18" type="primary">rne</name>
    <name evidence="18" type="ORF">U5822_13155</name>
</gene>
<evidence type="ECO:0000256" key="3">
    <source>
        <dbReference type="ARBA" id="ARBA00022490"/>
    </source>
</evidence>
<evidence type="ECO:0000256" key="14">
    <source>
        <dbReference type="ARBA" id="ARBA00023136"/>
    </source>
</evidence>
<accession>A0ABU5P0V1</accession>
<evidence type="ECO:0000256" key="7">
    <source>
        <dbReference type="ARBA" id="ARBA00022722"/>
    </source>
</evidence>
<reference evidence="18 19" key="1">
    <citation type="submission" date="2023-12" db="EMBL/GenBank/DDBJ databases">
        <title>Marinobacter qingdaonensis sp. nov., isolated from the intertidal sediment of Qingdao, PR China.</title>
        <authorList>
            <person name="Li Y."/>
        </authorList>
    </citation>
    <scope>NUCLEOTIDE SEQUENCE [LARGE SCALE GENOMIC DNA]</scope>
    <source>
        <strain evidence="18 19">ASW11-75</strain>
    </source>
</reference>
<feature type="compositionally biased region" description="Low complexity" evidence="16">
    <location>
        <begin position="955"/>
        <end position="970"/>
    </location>
</feature>
<evidence type="ECO:0000256" key="4">
    <source>
        <dbReference type="ARBA" id="ARBA00022519"/>
    </source>
</evidence>
<feature type="compositionally biased region" description="Basic and acidic residues" evidence="16">
    <location>
        <begin position="756"/>
        <end position="771"/>
    </location>
</feature>
<dbReference type="InterPro" id="IPR003029">
    <property type="entry name" value="S1_domain"/>
</dbReference>
<evidence type="ECO:0000313" key="19">
    <source>
        <dbReference type="Proteomes" id="UP001305746"/>
    </source>
</evidence>
<dbReference type="SUPFAM" id="SSF50249">
    <property type="entry name" value="Nucleic acid-binding proteins"/>
    <property type="match status" value="1"/>
</dbReference>
<dbReference type="PANTHER" id="PTHR30001:SF1">
    <property type="entry name" value="RIBONUCLEASE E_G-LIKE PROTEIN, CHLOROPLASTIC"/>
    <property type="match status" value="1"/>
</dbReference>
<keyword evidence="7 15" id="KW-0540">Nuclease</keyword>
<protein>
    <recommendedName>
        <fullName evidence="15">Ribonuclease E</fullName>
        <shortName evidence="15">RNase E</shortName>
        <ecNumber evidence="15">3.1.26.12</ecNumber>
    </recommendedName>
</protein>
<evidence type="ECO:0000259" key="17">
    <source>
        <dbReference type="PROSITE" id="PS50126"/>
    </source>
</evidence>
<feature type="compositionally biased region" description="Basic and acidic residues" evidence="16">
    <location>
        <begin position="615"/>
        <end position="632"/>
    </location>
</feature>
<feature type="region of interest" description="Disordered" evidence="16">
    <location>
        <begin position="567"/>
        <end position="1071"/>
    </location>
</feature>
<feature type="domain" description="S1 motif" evidence="17">
    <location>
        <begin position="39"/>
        <end position="120"/>
    </location>
</feature>
<comment type="cofactor">
    <cofactor evidence="15">
        <name>Zn(2+)</name>
        <dbReference type="ChEBI" id="CHEBI:29105"/>
    </cofactor>
    <text evidence="15">Binds 2 Zn(2+) ions per homotetramer.</text>
</comment>
<comment type="subcellular location">
    <subcellularLocation>
        <location evidence="15">Cytoplasm</location>
    </subcellularLocation>
    <subcellularLocation>
        <location evidence="15">Cell inner membrane</location>
        <topology evidence="15">Peripheral membrane protein</topology>
        <orientation evidence="15">Cytoplasmic side</orientation>
    </subcellularLocation>
</comment>
<dbReference type="InterPro" id="IPR019307">
    <property type="entry name" value="RNA-bd_AU-1/RNase_E/G"/>
</dbReference>
<keyword evidence="5 15" id="KW-0698">rRNA processing</keyword>
<evidence type="ECO:0000256" key="16">
    <source>
        <dbReference type="SAM" id="MobiDB-lite"/>
    </source>
</evidence>